<dbReference type="InterPro" id="IPR010945">
    <property type="entry name" value="Malate_DH_type2"/>
</dbReference>
<proteinExistence type="predicted"/>
<dbReference type="SUPFAM" id="SSF56327">
    <property type="entry name" value="LDH C-terminal domain-like"/>
    <property type="match status" value="1"/>
</dbReference>
<dbReference type="GO" id="GO:0016615">
    <property type="term" value="F:malate dehydrogenase activity"/>
    <property type="evidence" value="ECO:0007669"/>
    <property type="project" value="InterPro"/>
</dbReference>
<feature type="domain" description="Lactate/malate dehydrogenase C-terminal" evidence="2">
    <location>
        <begin position="33"/>
        <end position="159"/>
    </location>
</feature>
<protein>
    <recommendedName>
        <fullName evidence="2">Lactate/malate dehydrogenase C-terminal domain-containing protein</fullName>
    </recommendedName>
</protein>
<reference evidence="3" key="1">
    <citation type="submission" date="2023-09" db="UniProtKB">
        <authorList>
            <consortium name="Ensembl"/>
        </authorList>
    </citation>
    <scope>IDENTIFICATION</scope>
</reference>
<dbReference type="Ensembl" id="ENSCCNT00000028117.1">
    <property type="protein sequence ID" value="ENSCCNP00000021902.1"/>
    <property type="gene ID" value="ENSCCNG00000021623.1"/>
</dbReference>
<dbReference type="PANTHER" id="PTHR23382">
    <property type="entry name" value="MALATE DEHYDROGENASE"/>
    <property type="match status" value="1"/>
</dbReference>
<name>A0A8C0X5N5_CASCN</name>
<organism evidence="3">
    <name type="scientific">Castor canadensis</name>
    <name type="common">American beaver</name>
    <dbReference type="NCBI Taxonomy" id="51338"/>
    <lineage>
        <taxon>Eukaryota</taxon>
        <taxon>Metazoa</taxon>
        <taxon>Chordata</taxon>
        <taxon>Craniata</taxon>
        <taxon>Vertebrata</taxon>
        <taxon>Euteleostomi</taxon>
        <taxon>Mammalia</taxon>
        <taxon>Eutheria</taxon>
        <taxon>Euarchontoglires</taxon>
        <taxon>Glires</taxon>
        <taxon>Rodentia</taxon>
        <taxon>Castorimorpha</taxon>
        <taxon>Castoridae</taxon>
        <taxon>Castor</taxon>
    </lineage>
</organism>
<evidence type="ECO:0000259" key="2">
    <source>
        <dbReference type="Pfam" id="PF02866"/>
    </source>
</evidence>
<sequence length="184" mass="20655">MVLTYNPSTQKARQKGIMSMDCVVLAVSYKLISQYPSVNYVKVKLQGKEVGVINAMKGDSWTKGEFIMTLQQHSAAVIKAETNTRCNVFCEIEGEFVPMSIISDGSYCITSDLFYSFPVVIKNRTWDFVEGLPIKDVSHEKVDLAAKALAEEKETVFEFLSSVYVGSHFDVTKCPKAESLLFYF</sequence>
<dbReference type="GO" id="GO:0016616">
    <property type="term" value="F:oxidoreductase activity, acting on the CH-OH group of donors, NAD or NADP as acceptor"/>
    <property type="evidence" value="ECO:0007669"/>
    <property type="project" value="InterPro"/>
</dbReference>
<dbReference type="Gene3D" id="3.90.110.10">
    <property type="entry name" value="Lactate dehydrogenase/glycoside hydrolase, family 4, C-terminal"/>
    <property type="match status" value="1"/>
</dbReference>
<dbReference type="Pfam" id="PF02866">
    <property type="entry name" value="Ldh_1_C"/>
    <property type="match status" value="1"/>
</dbReference>
<dbReference type="AlphaFoldDB" id="A0A8C0X5N5"/>
<accession>A0A8C0X5N5</accession>
<evidence type="ECO:0000256" key="1">
    <source>
        <dbReference type="ARBA" id="ARBA00023002"/>
    </source>
</evidence>
<evidence type="ECO:0000313" key="3">
    <source>
        <dbReference type="Ensembl" id="ENSCCNP00000021902.1"/>
    </source>
</evidence>
<dbReference type="InterPro" id="IPR015955">
    <property type="entry name" value="Lactate_DH/Glyco_Ohase_4_C"/>
</dbReference>
<dbReference type="GO" id="GO:0006108">
    <property type="term" value="P:malate metabolic process"/>
    <property type="evidence" value="ECO:0007669"/>
    <property type="project" value="InterPro"/>
</dbReference>
<keyword evidence="1" id="KW-0560">Oxidoreductase</keyword>
<dbReference type="InterPro" id="IPR022383">
    <property type="entry name" value="Lactate/malate_DH_C"/>
</dbReference>